<dbReference type="PRINTS" id="PR01732">
    <property type="entry name" value="ADHESINMAFB"/>
</dbReference>
<evidence type="ECO:0000313" key="3">
    <source>
        <dbReference type="EMBL" id="EFM03480.1"/>
    </source>
</evidence>
<dbReference type="Pfam" id="PF06255">
    <property type="entry name" value="MafB"/>
    <property type="match status" value="1"/>
</dbReference>
<dbReference type="Proteomes" id="UP000005526">
    <property type="component" value="Unassembled WGS sequence"/>
</dbReference>
<feature type="region of interest" description="Disordered" evidence="1">
    <location>
        <begin position="358"/>
        <end position="380"/>
    </location>
</feature>
<feature type="chain" id="PRO_5003137933" description="Septum formation inhibitor Maf" evidence="2">
    <location>
        <begin position="27"/>
        <end position="510"/>
    </location>
</feature>
<keyword evidence="2" id="KW-0732">Signal</keyword>
<accession>E0NC03</accession>
<gene>
    <name evidence="3" type="ORF">HMPREF0602_2035</name>
</gene>
<dbReference type="AlphaFoldDB" id="E0NC03"/>
<dbReference type="RefSeq" id="WP_002215094.1">
    <property type="nucleotide sequence ID" value="NZ_GL397187.1"/>
</dbReference>
<dbReference type="InterPro" id="IPR008106">
    <property type="entry name" value="Adhesin_MafB"/>
</dbReference>
<protein>
    <recommendedName>
        <fullName evidence="5">Septum formation inhibitor Maf</fullName>
    </recommendedName>
</protein>
<evidence type="ECO:0008006" key="5">
    <source>
        <dbReference type="Google" id="ProtNLM"/>
    </source>
</evidence>
<evidence type="ECO:0000256" key="2">
    <source>
        <dbReference type="SAM" id="SignalP"/>
    </source>
</evidence>
<sequence>MNLPIQKFMMLFAAAISLLQIPISHANGLDARLRDDMQAKHYEPGGKYHLFGNARGSVKKRVYAVQTFDATAVSPVLPITHERTGFEGVIGYETHFSGHGHEVHSPFDHHDSKSTSDFSGGVDGGFTVYQLHRTGSEIHPEDGYDGPQGSDYPPPGGARDIYSYHIKGTSTKTKINTVPQAPFSDRWLKENAGAASGFLSRADEAGKLIWENDPNKNWWANRMDDVRGIIQGAANPFLTGFQGLGVGAITDSAVNPVTYAAARKTLQGIHNLGNLSPEAQLAAATALQDSAFAVKDSINSARQWADAHPNITATAQTALSVAEAAGTVWGGKKVELNPTKWDWVKNTDYKTPAARPMQTLDGEMAGGNKPPKSITSGGKANAATYPQLVNQLTGQNLKNIAAQDSRLASAVNDWKTIQPNKKGEINFGIGSATRQEAEQLGKIWVGDGAKPVNSPSCQGCMLSADGTRLYRPPTTKSNTPESLNPTGVQANFVTRSVDGKTLTNGHLNIK</sequence>
<evidence type="ECO:0000313" key="4">
    <source>
        <dbReference type="Proteomes" id="UP000005526"/>
    </source>
</evidence>
<dbReference type="EMBL" id="AEEF01000105">
    <property type="protein sequence ID" value="EFM03480.1"/>
    <property type="molecule type" value="Genomic_DNA"/>
</dbReference>
<dbReference type="HOGENOM" id="CLU_029696_2_0_4"/>
<comment type="caution">
    <text evidence="3">The sequence shown here is derived from an EMBL/GenBank/DDBJ whole genome shotgun (WGS) entry which is preliminary data.</text>
</comment>
<evidence type="ECO:0000256" key="1">
    <source>
        <dbReference type="SAM" id="MobiDB-lite"/>
    </source>
</evidence>
<reference evidence="3 4" key="1">
    <citation type="submission" date="2010-07" db="EMBL/GenBank/DDBJ databases">
        <authorList>
            <person name="Muzny D."/>
            <person name="Qin X."/>
            <person name="Deng J."/>
            <person name="Jiang H."/>
            <person name="Liu Y."/>
            <person name="Qu J."/>
            <person name="Song X.-Z."/>
            <person name="Zhang L."/>
            <person name="Thornton R."/>
            <person name="Coyle M."/>
            <person name="Francisco L."/>
            <person name="Jackson L."/>
            <person name="Javaid M."/>
            <person name="Korchina V."/>
            <person name="Kovar C."/>
            <person name="Mata R."/>
            <person name="Mathew T."/>
            <person name="Ngo R."/>
            <person name="Nguyen L."/>
            <person name="Nguyen N."/>
            <person name="Okwuonu G."/>
            <person name="Ongeri F."/>
            <person name="Pham C."/>
            <person name="Simmons D."/>
            <person name="Wilczek-Boney K."/>
            <person name="Hale W."/>
            <person name="Jakkamsetti A."/>
            <person name="Pham P."/>
            <person name="Ruth R."/>
            <person name="San Lucas F."/>
            <person name="Warren J."/>
            <person name="Zhang J."/>
            <person name="Zhao Z."/>
            <person name="Zhou C."/>
            <person name="Zhu D."/>
            <person name="Lee S."/>
            <person name="Bess C."/>
            <person name="Blankenburg K."/>
            <person name="Forbes L."/>
            <person name="Fu Q."/>
            <person name="Gubbala S."/>
            <person name="Hirani K."/>
            <person name="Jayaseelan J.C."/>
            <person name="Lara F."/>
            <person name="Munidasa M."/>
            <person name="Palculict T."/>
            <person name="Patil S."/>
            <person name="Pu L.-L."/>
            <person name="Saada N."/>
            <person name="Tang L."/>
            <person name="Weissenberger G."/>
            <person name="Zhu Y."/>
            <person name="Hemphill L."/>
            <person name="Shang Y."/>
            <person name="Youmans B."/>
            <person name="Ayvaz T."/>
            <person name="Ross M."/>
            <person name="Santibanez J."/>
            <person name="Aqrawi P."/>
            <person name="Gross S."/>
            <person name="Joshi V."/>
            <person name="Fowler G."/>
            <person name="Nazareth L."/>
            <person name="Reid J."/>
            <person name="Worley K."/>
            <person name="Petrosino J."/>
            <person name="Highlander S."/>
            <person name="Gibbs R."/>
        </authorList>
    </citation>
    <scope>NUCLEOTIDE SEQUENCE [LARGE SCALE GENOMIC DNA]</scope>
    <source>
        <strain evidence="3 4">ATCC 13091</strain>
    </source>
</reference>
<feature type="signal peptide" evidence="2">
    <location>
        <begin position="1"/>
        <end position="26"/>
    </location>
</feature>
<proteinExistence type="predicted"/>
<organism evidence="3 4">
    <name type="scientific">Neisseria meningitidis serogroup B (strain ATCC 13091 / M2091)</name>
    <dbReference type="NCBI Taxonomy" id="862513"/>
    <lineage>
        <taxon>Bacteria</taxon>
        <taxon>Pseudomonadati</taxon>
        <taxon>Pseudomonadota</taxon>
        <taxon>Betaproteobacteria</taxon>
        <taxon>Neisseriales</taxon>
        <taxon>Neisseriaceae</taxon>
        <taxon>Neisseria</taxon>
    </lineage>
</organism>
<name>E0NC03_NEIM3</name>